<reference evidence="2 3" key="1">
    <citation type="submission" date="2023-07" db="EMBL/GenBank/DDBJ databases">
        <title>Genomic Encyclopedia of Type Strains, Phase IV (KMG-IV): sequencing the most valuable type-strain genomes for metagenomic binning, comparative biology and taxonomic classification.</title>
        <authorList>
            <person name="Goeker M."/>
        </authorList>
    </citation>
    <scope>NUCLEOTIDE SEQUENCE [LARGE SCALE GENOMIC DNA]</scope>
    <source>
        <strain evidence="2 3">DSM 18695</strain>
    </source>
</reference>
<feature type="transmembrane region" description="Helical" evidence="1">
    <location>
        <begin position="76"/>
        <end position="94"/>
    </location>
</feature>
<accession>A0ABU0ISZ3</accession>
<comment type="caution">
    <text evidence="2">The sequence shown here is derived from an EMBL/GenBank/DDBJ whole genome shotgun (WGS) entry which is preliminary data.</text>
</comment>
<evidence type="ECO:0000313" key="3">
    <source>
        <dbReference type="Proteomes" id="UP001228905"/>
    </source>
</evidence>
<sequence>MSVGLAALLDDVAAIAKVAAASLDDVTAAAGKASAKAVGVVVDDTAVTPSYAVGFTPDRELPIVWKIALGSLRNKFLILLPGALLLSALAPWAVTPILMLGGAYLCYEATEKVIEAFITHEEVDSPAEFALASKDLEKEKIAGAIRTDLILSAEIMAISLASVATQPLAIQAIALAAVSVLLTVAVYGVVGLIVKMDDIGLHMAKGRKAGLRALGRGLVKAMPYLLEGLTFVGTAAMLWVGGGIIVHGLEQYHLGFIPGLVEAGKHWAGGAPMIGAFTGWLAFAAGSAVVGLIVGGVVVGALHLVPRKGHGKAANDEAGPPV</sequence>
<dbReference type="Pfam" id="PF05661">
    <property type="entry name" value="DUF808"/>
    <property type="match status" value="1"/>
</dbReference>
<dbReference type="InterPro" id="IPR008526">
    <property type="entry name" value="YedI"/>
</dbReference>
<keyword evidence="1" id="KW-0812">Transmembrane</keyword>
<gene>
    <name evidence="2" type="ORF">QO010_001930</name>
</gene>
<keyword evidence="1" id="KW-1133">Transmembrane helix</keyword>
<dbReference type="PIRSF" id="PIRSF016660">
    <property type="entry name" value="YedI"/>
    <property type="match status" value="1"/>
</dbReference>
<dbReference type="Proteomes" id="UP001228905">
    <property type="component" value="Unassembled WGS sequence"/>
</dbReference>
<keyword evidence="1" id="KW-0472">Membrane</keyword>
<dbReference type="EMBL" id="JAUSVS010000002">
    <property type="protein sequence ID" value="MDQ0464159.1"/>
    <property type="molecule type" value="Genomic_DNA"/>
</dbReference>
<feature type="transmembrane region" description="Helical" evidence="1">
    <location>
        <begin position="168"/>
        <end position="194"/>
    </location>
</feature>
<dbReference type="RefSeq" id="WP_307348598.1">
    <property type="nucleotide sequence ID" value="NZ_JAUSVS010000002.1"/>
</dbReference>
<dbReference type="PANTHER" id="PTHR30503:SF3">
    <property type="entry name" value="INNER MEMBRANE PROTEIN YEDI"/>
    <property type="match status" value="1"/>
</dbReference>
<name>A0ABU0ISZ3_9CAUL</name>
<organism evidence="2 3">
    <name type="scientific">Caulobacter ginsengisoli</name>
    <dbReference type="NCBI Taxonomy" id="400775"/>
    <lineage>
        <taxon>Bacteria</taxon>
        <taxon>Pseudomonadati</taxon>
        <taxon>Pseudomonadota</taxon>
        <taxon>Alphaproteobacteria</taxon>
        <taxon>Caulobacterales</taxon>
        <taxon>Caulobacteraceae</taxon>
        <taxon>Caulobacter</taxon>
    </lineage>
</organism>
<feature type="transmembrane region" description="Helical" evidence="1">
    <location>
        <begin position="224"/>
        <end position="246"/>
    </location>
</feature>
<evidence type="ECO:0000256" key="1">
    <source>
        <dbReference type="SAM" id="Phobius"/>
    </source>
</evidence>
<protein>
    <submittedName>
        <fullName evidence="2">DNA repair protein MutK</fullName>
    </submittedName>
</protein>
<dbReference type="PANTHER" id="PTHR30503">
    <property type="entry name" value="INNER MEMBRANE PROTEIN YEDI"/>
    <property type="match status" value="1"/>
</dbReference>
<proteinExistence type="predicted"/>
<feature type="transmembrane region" description="Helical" evidence="1">
    <location>
        <begin position="280"/>
        <end position="305"/>
    </location>
</feature>
<keyword evidence="3" id="KW-1185">Reference proteome</keyword>
<evidence type="ECO:0000313" key="2">
    <source>
        <dbReference type="EMBL" id="MDQ0464159.1"/>
    </source>
</evidence>